<protein>
    <submittedName>
        <fullName evidence="1">Uncharacterized protein</fullName>
    </submittedName>
</protein>
<dbReference type="AlphaFoldDB" id="A0A1I3LHU2"/>
<evidence type="ECO:0000313" key="2">
    <source>
        <dbReference type="Proteomes" id="UP000199630"/>
    </source>
</evidence>
<keyword evidence="2" id="KW-1185">Reference proteome</keyword>
<name>A0A1I3LHU2_9RHOB</name>
<reference evidence="2" key="1">
    <citation type="submission" date="2016-10" db="EMBL/GenBank/DDBJ databases">
        <authorList>
            <person name="Varghese N."/>
            <person name="Submissions S."/>
        </authorList>
    </citation>
    <scope>NUCLEOTIDE SEQUENCE [LARGE SCALE GENOMIC DNA]</scope>
    <source>
        <strain evidence="2">DSM 26471</strain>
    </source>
</reference>
<evidence type="ECO:0000313" key="1">
    <source>
        <dbReference type="EMBL" id="SFI84309.1"/>
    </source>
</evidence>
<sequence length="228" mass="25697">MAERDLWTAVLLLAVEDATFGIGGESGSSRKTKLRMIEETRTFLTTENEDLQIVCDGADPDMMQVIEHMRKRIAEAPTAEELLDGVQKRKIEFNASQRKEQEKRSIPTYTHNGETLTLAEWSERTGLKVSTIHARLGRGWPLAKALSVSVEDAQEEARQEVQGRACREAQKKTWRRGPPELTITHNGETLTVKEWSWRTGINAATIKTRLRKGMPTEKVLTVGDLRSA</sequence>
<gene>
    <name evidence="1" type="ORF">SAMN04487991_1037</name>
</gene>
<organism evidence="1 2">
    <name type="scientific">Celeribacter neptunius</name>
    <dbReference type="NCBI Taxonomy" id="588602"/>
    <lineage>
        <taxon>Bacteria</taxon>
        <taxon>Pseudomonadati</taxon>
        <taxon>Pseudomonadota</taxon>
        <taxon>Alphaproteobacteria</taxon>
        <taxon>Rhodobacterales</taxon>
        <taxon>Roseobacteraceae</taxon>
        <taxon>Celeribacter</taxon>
    </lineage>
</organism>
<dbReference type="EMBL" id="FORH01000001">
    <property type="protein sequence ID" value="SFI84309.1"/>
    <property type="molecule type" value="Genomic_DNA"/>
</dbReference>
<dbReference type="OrthoDB" id="7870412at2"/>
<proteinExistence type="predicted"/>
<dbReference type="RefSeq" id="WP_090058463.1">
    <property type="nucleotide sequence ID" value="NZ_FORH01000001.1"/>
</dbReference>
<accession>A0A1I3LHU2</accession>
<dbReference type="Proteomes" id="UP000199630">
    <property type="component" value="Unassembled WGS sequence"/>
</dbReference>